<dbReference type="InterPro" id="IPR017853">
    <property type="entry name" value="GH"/>
</dbReference>
<proteinExistence type="inferred from homology"/>
<dbReference type="Pfam" id="PF00232">
    <property type="entry name" value="Glyco_hydro_1"/>
    <property type="match status" value="1"/>
</dbReference>
<dbReference type="InterPro" id="IPR001360">
    <property type="entry name" value="Glyco_hydro_1"/>
</dbReference>
<dbReference type="EMBL" id="KD156115">
    <property type="protein sequence ID" value="EMS56583.1"/>
    <property type="molecule type" value="Genomic_DNA"/>
</dbReference>
<sequence length="110" mass="11554">MPRQCGRESFAAAASLALLLLLAAPPRGCVAQSGGVLTRGSFPDGFVFGTASSAYQYEGAVKADGRGQTIWDTFAHTFGVSDLEFASVSGDMFLRSDFFNGNGFAFGKLL</sequence>
<comment type="similarity">
    <text evidence="1">Belongs to the glycosyl hydrolase 1 family.</text>
</comment>
<protein>
    <submittedName>
        <fullName evidence="3">Beta-glucosidase 6</fullName>
    </submittedName>
</protein>
<organism evidence="3">
    <name type="scientific">Triticum urartu</name>
    <name type="common">Red wild einkorn</name>
    <name type="synonym">Crithodium urartu</name>
    <dbReference type="NCBI Taxonomy" id="4572"/>
    <lineage>
        <taxon>Eukaryota</taxon>
        <taxon>Viridiplantae</taxon>
        <taxon>Streptophyta</taxon>
        <taxon>Embryophyta</taxon>
        <taxon>Tracheophyta</taxon>
        <taxon>Spermatophyta</taxon>
        <taxon>Magnoliopsida</taxon>
        <taxon>Liliopsida</taxon>
        <taxon>Poales</taxon>
        <taxon>Poaceae</taxon>
        <taxon>BOP clade</taxon>
        <taxon>Pooideae</taxon>
        <taxon>Triticodae</taxon>
        <taxon>Triticeae</taxon>
        <taxon>Triticinae</taxon>
        <taxon>Triticum</taxon>
    </lineage>
</organism>
<dbReference type="PROSITE" id="PS00653">
    <property type="entry name" value="GLYCOSYL_HYDROL_F1_2"/>
    <property type="match status" value="1"/>
</dbReference>
<dbReference type="GO" id="GO:0008422">
    <property type="term" value="F:beta-glucosidase activity"/>
    <property type="evidence" value="ECO:0007669"/>
    <property type="project" value="UniProtKB-ARBA"/>
</dbReference>
<name>M7Z0G4_TRIUA</name>
<dbReference type="InterPro" id="IPR033132">
    <property type="entry name" value="GH_1_N_CS"/>
</dbReference>
<reference evidence="3" key="1">
    <citation type="journal article" date="2013" name="Nature">
        <title>Draft genome of the wheat A-genome progenitor Triticum urartu.</title>
        <authorList>
            <person name="Ling H.Q."/>
            <person name="Zhao S."/>
            <person name="Liu D."/>
            <person name="Wang J."/>
            <person name="Sun H."/>
            <person name="Zhang C."/>
            <person name="Fan H."/>
            <person name="Li D."/>
            <person name="Dong L."/>
            <person name="Tao Y."/>
            <person name="Gao C."/>
            <person name="Wu H."/>
            <person name="Li Y."/>
            <person name="Cui Y."/>
            <person name="Guo X."/>
            <person name="Zheng S."/>
            <person name="Wang B."/>
            <person name="Yu K."/>
            <person name="Liang Q."/>
            <person name="Yang W."/>
            <person name="Lou X."/>
            <person name="Chen J."/>
            <person name="Feng M."/>
            <person name="Jian J."/>
            <person name="Zhang X."/>
            <person name="Luo G."/>
            <person name="Jiang Y."/>
            <person name="Liu J."/>
            <person name="Wang Z."/>
            <person name="Sha Y."/>
            <person name="Zhang B."/>
            <person name="Wu H."/>
            <person name="Tang D."/>
            <person name="Shen Q."/>
            <person name="Xue P."/>
            <person name="Zou S."/>
            <person name="Wang X."/>
            <person name="Liu X."/>
            <person name="Wang F."/>
            <person name="Yang Y."/>
            <person name="An X."/>
            <person name="Dong Z."/>
            <person name="Zhang K."/>
            <person name="Zhang X."/>
            <person name="Luo M.C."/>
            <person name="Dvorak J."/>
            <person name="Tong Y."/>
            <person name="Wang J."/>
            <person name="Yang H."/>
            <person name="Li Z."/>
            <person name="Wang D."/>
            <person name="Zhang A."/>
            <person name="Wang J."/>
        </authorList>
    </citation>
    <scope>NUCLEOTIDE SEQUENCE</scope>
</reference>
<evidence type="ECO:0000256" key="1">
    <source>
        <dbReference type="ARBA" id="ARBA00010838"/>
    </source>
</evidence>
<dbReference type="SUPFAM" id="SSF51445">
    <property type="entry name" value="(Trans)glycosidases"/>
    <property type="match status" value="1"/>
</dbReference>
<dbReference type="AlphaFoldDB" id="M7Z0G4"/>
<gene>
    <name evidence="3" type="ORF">TRIUR3_08560</name>
</gene>
<dbReference type="Gene3D" id="3.20.20.80">
    <property type="entry name" value="Glycosidases"/>
    <property type="match status" value="1"/>
</dbReference>
<evidence type="ECO:0000256" key="2">
    <source>
        <dbReference type="ARBA" id="ARBA00022801"/>
    </source>
</evidence>
<accession>M7Z0G4</accession>
<dbReference type="STRING" id="4572.M7Z0G4"/>
<evidence type="ECO:0000313" key="3">
    <source>
        <dbReference type="EMBL" id="EMS56583.1"/>
    </source>
</evidence>
<keyword evidence="2" id="KW-0378">Hydrolase</keyword>
<dbReference type="eggNOG" id="KOG0626">
    <property type="taxonomic scope" value="Eukaryota"/>
</dbReference>
<dbReference type="GO" id="GO:0005975">
    <property type="term" value="P:carbohydrate metabolic process"/>
    <property type="evidence" value="ECO:0007669"/>
    <property type="project" value="InterPro"/>
</dbReference>